<dbReference type="Gene3D" id="3.40.960.10">
    <property type="entry name" value="VSR Endonuclease"/>
    <property type="match status" value="1"/>
</dbReference>
<protein>
    <submittedName>
        <fullName evidence="1">Transcriptional regulator, AbiEi antitoxin, Type IV TA system</fullName>
    </submittedName>
</protein>
<evidence type="ECO:0000313" key="2">
    <source>
        <dbReference type="Proteomes" id="UP000198386"/>
    </source>
</evidence>
<dbReference type="Proteomes" id="UP000198386">
    <property type="component" value="Unassembled WGS sequence"/>
</dbReference>
<dbReference type="InterPro" id="IPR011335">
    <property type="entry name" value="Restrct_endonuc-II-like"/>
</dbReference>
<sequence>MFRGSAQVAAGHLTKGQLRSAAWQRLFRDVYACSSVALTHEVRAGAAALLLLPGAVVCGRSAAVLWGVDAAGPDDDVEVTVPPGSPACTVPGVRVRRWALLPDQITTRRGIPVTVPATTAVDIGRAPVPLAESVVLVDALVACGATELAAVRTAAAAATGSGCRRARRVADLADGLAGSPQETRLRLLLHASRLPRPVAQHTVLDANGDFVARVDFAWPAKRLAVEYEGRWHGRPQHVASDRARLNRLTAAGWRVVFVTAEDLRDPDLVVARLAALLLG</sequence>
<gene>
    <name evidence="1" type="ORF">SAMN04488107_0675</name>
</gene>
<dbReference type="SUPFAM" id="SSF52980">
    <property type="entry name" value="Restriction endonuclease-like"/>
    <property type="match status" value="1"/>
</dbReference>
<organism evidence="1 2">
    <name type="scientific">Geodermatophilus saharensis</name>
    <dbReference type="NCBI Taxonomy" id="1137994"/>
    <lineage>
        <taxon>Bacteria</taxon>
        <taxon>Bacillati</taxon>
        <taxon>Actinomycetota</taxon>
        <taxon>Actinomycetes</taxon>
        <taxon>Geodermatophilales</taxon>
        <taxon>Geodermatophilaceae</taxon>
        <taxon>Geodermatophilus</taxon>
    </lineage>
</organism>
<accession>A0A239AA50</accession>
<reference evidence="2" key="1">
    <citation type="submission" date="2017-06" db="EMBL/GenBank/DDBJ databases">
        <authorList>
            <person name="Varghese N."/>
            <person name="Submissions S."/>
        </authorList>
    </citation>
    <scope>NUCLEOTIDE SEQUENCE [LARGE SCALE GENOMIC DNA]</scope>
    <source>
        <strain evidence="2">DSM 45423</strain>
    </source>
</reference>
<evidence type="ECO:0000313" key="1">
    <source>
        <dbReference type="EMBL" id="SNR92460.1"/>
    </source>
</evidence>
<name>A0A239AA50_9ACTN</name>
<dbReference type="EMBL" id="FZOH01000001">
    <property type="protein sequence ID" value="SNR92460.1"/>
    <property type="molecule type" value="Genomic_DNA"/>
</dbReference>
<proteinExistence type="predicted"/>
<keyword evidence="2" id="KW-1185">Reference proteome</keyword>
<dbReference type="AlphaFoldDB" id="A0A239AA50"/>